<comment type="caution">
    <text evidence="7">The sequence shown here is derived from an EMBL/GenBank/DDBJ whole genome shotgun (WGS) entry which is preliminary data.</text>
</comment>
<sequence length="936" mass="102076">MTQSTRLLATVAVCLLATTPWITVNAAPSCPSTLPSSCLCELTTSGRLAVSCDGAPLNTVFKELGSAPIERLYVGNCSQPVLDRLPQGPIRSLQISNCSIKEVKSEAFLKQSSHLEELVLAANALTAVPKLGRMQRLIHLNLDDNQISTVAEGDFNGLERLYQVRLQGNKICSLNGSAFKEIKDHLQLLDLSGNCFKSVPAQNLRNANRLAYLDLSDNGISEINNFELMNLPSLKELRLNNNLLSKINAMAFLNVPQLEYLYLRDNLISSLDGNRLQAFRQLELLDVSNNMLQSLPELKDLTSLKQVRLDGNLIERINTLAFSNNTQLQLISLQGAFVNQTKLFWLDLSNNQLKSFEQDTFNHKIANILLDGNPLHCDGKFDWMLNYLLMNRIRTFLPTQKEVKCASPQKFAGTSLKELMMKKANDTLQQGIKFVGLGGSSGEQIPNSLFSSFLPALGPLGSFGASQTSINSAGIPILSTITKFTGPLVRFATGGQPVQADIEQFVKAIPNFVVNVPGFGDVDLRQLPPGFLQEIMRTGEIPGMPKELSDKIVKQARAMQKMYDAAEAHRRGNPLQDHDKYLPPLETIPEDILTRVINGSQLPGLNETQTTAIVEYYTQQLPTASAIPPGLLNSLSKSMSKDGVPAKADNNTLGHLVQMWKMLPAGYDLSKIPQEIIAALTSGKVPDLSKLPADLLEHFKSNGDKMASLFSQVKTNNVSIEDVLAKLPTFERPELSTFSPYDINKLTNDMVQEEEVQKKNKQMRIYTAIALGLVGAVTIVVLIVFALYFKKHKQLKTSSRGSLITGASGGSNGSSSGIGTGSGNHSGQISDQPSLIDPAHSRQIINQANSGIEHNNTNRPNTMQNSALYNGTRLPLPSECLFTEPPGPPLFNSTMKGDQLRVGGPPLSAGFSNHPSGFFANGAGPSTSRSHHHSSS</sequence>
<evidence type="ECO:0008006" key="9">
    <source>
        <dbReference type="Google" id="ProtNLM"/>
    </source>
</evidence>
<keyword evidence="2 6" id="KW-0732">Signal</keyword>
<dbReference type="GO" id="GO:0005886">
    <property type="term" value="C:plasma membrane"/>
    <property type="evidence" value="ECO:0007669"/>
    <property type="project" value="TreeGrafter"/>
</dbReference>
<evidence type="ECO:0000256" key="1">
    <source>
        <dbReference type="ARBA" id="ARBA00022614"/>
    </source>
</evidence>
<dbReference type="SMART" id="SM00364">
    <property type="entry name" value="LRR_BAC"/>
    <property type="match status" value="4"/>
</dbReference>
<dbReference type="PANTHER" id="PTHR24369:SF210">
    <property type="entry name" value="CHAOPTIN-RELATED"/>
    <property type="match status" value="1"/>
</dbReference>
<keyword evidence="5" id="KW-1133">Transmembrane helix</keyword>
<evidence type="ECO:0000256" key="3">
    <source>
        <dbReference type="ARBA" id="ARBA00022737"/>
    </source>
</evidence>
<name>A0A2A2J2Q1_9BILA</name>
<dbReference type="InterPro" id="IPR003591">
    <property type="entry name" value="Leu-rich_rpt_typical-subtyp"/>
</dbReference>
<dbReference type="EMBL" id="LIAE01010721">
    <property type="protein sequence ID" value="PAV56088.1"/>
    <property type="molecule type" value="Genomic_DNA"/>
</dbReference>
<dbReference type="InterPro" id="IPR032675">
    <property type="entry name" value="LRR_dom_sf"/>
</dbReference>
<feature type="compositionally biased region" description="Gly residues" evidence="4">
    <location>
        <begin position="807"/>
        <end position="824"/>
    </location>
</feature>
<dbReference type="Gene3D" id="3.80.10.10">
    <property type="entry name" value="Ribonuclease Inhibitor"/>
    <property type="match status" value="2"/>
</dbReference>
<feature type="chain" id="PRO_5012019450" description="LRRCT domain-containing protein" evidence="6">
    <location>
        <begin position="27"/>
        <end position="936"/>
    </location>
</feature>
<dbReference type="Pfam" id="PF13855">
    <property type="entry name" value="LRR_8"/>
    <property type="match status" value="2"/>
</dbReference>
<reference evidence="7 8" key="1">
    <citation type="journal article" date="2017" name="Curr. Biol.">
        <title>Genome architecture and evolution of a unichromosomal asexual nematode.</title>
        <authorList>
            <person name="Fradin H."/>
            <person name="Zegar C."/>
            <person name="Gutwein M."/>
            <person name="Lucas J."/>
            <person name="Kovtun M."/>
            <person name="Corcoran D."/>
            <person name="Baugh L.R."/>
            <person name="Kiontke K."/>
            <person name="Gunsalus K."/>
            <person name="Fitch D.H."/>
            <person name="Piano F."/>
        </authorList>
    </citation>
    <scope>NUCLEOTIDE SEQUENCE [LARGE SCALE GENOMIC DNA]</scope>
    <source>
        <strain evidence="7">PF1309</strain>
    </source>
</reference>
<feature type="region of interest" description="Disordered" evidence="4">
    <location>
        <begin position="896"/>
        <end position="936"/>
    </location>
</feature>
<keyword evidence="3" id="KW-0677">Repeat</keyword>
<evidence type="ECO:0000256" key="6">
    <source>
        <dbReference type="SAM" id="SignalP"/>
    </source>
</evidence>
<feature type="region of interest" description="Disordered" evidence="4">
    <location>
        <begin position="850"/>
        <end position="870"/>
    </location>
</feature>
<keyword evidence="8" id="KW-1185">Reference proteome</keyword>
<keyword evidence="5" id="KW-0472">Membrane</keyword>
<evidence type="ECO:0000256" key="4">
    <source>
        <dbReference type="SAM" id="MobiDB-lite"/>
    </source>
</evidence>
<gene>
    <name evidence="7" type="ORF">WR25_17583</name>
</gene>
<dbReference type="Proteomes" id="UP000218231">
    <property type="component" value="Unassembled WGS sequence"/>
</dbReference>
<dbReference type="InterPro" id="IPR050541">
    <property type="entry name" value="LRR_TM_domain-containing"/>
</dbReference>
<organism evidence="7 8">
    <name type="scientific">Diploscapter pachys</name>
    <dbReference type="NCBI Taxonomy" id="2018661"/>
    <lineage>
        <taxon>Eukaryota</taxon>
        <taxon>Metazoa</taxon>
        <taxon>Ecdysozoa</taxon>
        <taxon>Nematoda</taxon>
        <taxon>Chromadorea</taxon>
        <taxon>Rhabditida</taxon>
        <taxon>Rhabditina</taxon>
        <taxon>Rhabditomorpha</taxon>
        <taxon>Rhabditoidea</taxon>
        <taxon>Rhabditidae</taxon>
        <taxon>Diploscapter</taxon>
    </lineage>
</organism>
<dbReference type="PANTHER" id="PTHR24369">
    <property type="entry name" value="ANTIGEN BSP, PUTATIVE-RELATED"/>
    <property type="match status" value="1"/>
</dbReference>
<protein>
    <recommendedName>
        <fullName evidence="9">LRRCT domain-containing protein</fullName>
    </recommendedName>
</protein>
<feature type="transmembrane region" description="Helical" evidence="5">
    <location>
        <begin position="765"/>
        <end position="789"/>
    </location>
</feature>
<dbReference type="SMART" id="SM00369">
    <property type="entry name" value="LRR_TYP"/>
    <property type="match status" value="8"/>
</dbReference>
<feature type="region of interest" description="Disordered" evidence="4">
    <location>
        <begin position="801"/>
        <end position="835"/>
    </location>
</feature>
<proteinExistence type="predicted"/>
<feature type="compositionally biased region" description="Polar residues" evidence="4">
    <location>
        <begin position="850"/>
        <end position="869"/>
    </location>
</feature>
<accession>A0A2A2J2Q1</accession>
<dbReference type="PROSITE" id="PS51450">
    <property type="entry name" value="LRR"/>
    <property type="match status" value="5"/>
</dbReference>
<feature type="signal peptide" evidence="6">
    <location>
        <begin position="1"/>
        <end position="26"/>
    </location>
</feature>
<dbReference type="STRING" id="2018661.A0A2A2J2Q1"/>
<dbReference type="InterPro" id="IPR001611">
    <property type="entry name" value="Leu-rich_rpt"/>
</dbReference>
<evidence type="ECO:0000313" key="7">
    <source>
        <dbReference type="EMBL" id="PAV56088.1"/>
    </source>
</evidence>
<keyword evidence="1" id="KW-0433">Leucine-rich repeat</keyword>
<dbReference type="OrthoDB" id="1055097at2759"/>
<evidence type="ECO:0000256" key="5">
    <source>
        <dbReference type="SAM" id="Phobius"/>
    </source>
</evidence>
<dbReference type="AlphaFoldDB" id="A0A2A2J2Q1"/>
<evidence type="ECO:0000256" key="2">
    <source>
        <dbReference type="ARBA" id="ARBA00022729"/>
    </source>
</evidence>
<dbReference type="SUPFAM" id="SSF52058">
    <property type="entry name" value="L domain-like"/>
    <property type="match status" value="1"/>
</dbReference>
<evidence type="ECO:0000313" key="8">
    <source>
        <dbReference type="Proteomes" id="UP000218231"/>
    </source>
</evidence>
<keyword evidence="5" id="KW-0812">Transmembrane</keyword>